<organism evidence="3 4">
    <name type="scientific">Sporothrix stenoceras</name>
    <dbReference type="NCBI Taxonomy" id="5173"/>
    <lineage>
        <taxon>Eukaryota</taxon>
        <taxon>Fungi</taxon>
        <taxon>Dikarya</taxon>
        <taxon>Ascomycota</taxon>
        <taxon>Pezizomycotina</taxon>
        <taxon>Sordariomycetes</taxon>
        <taxon>Sordariomycetidae</taxon>
        <taxon>Ophiostomatales</taxon>
        <taxon>Ophiostomataceae</taxon>
        <taxon>Sporothrix</taxon>
    </lineage>
</organism>
<dbReference type="Proteomes" id="UP001583186">
    <property type="component" value="Unassembled WGS sequence"/>
</dbReference>
<accession>A0ABR3YHF0</accession>
<comment type="caution">
    <text evidence="3">The sequence shown here is derived from an EMBL/GenBank/DDBJ whole genome shotgun (WGS) entry which is preliminary data.</text>
</comment>
<feature type="compositionally biased region" description="Polar residues" evidence="1">
    <location>
        <begin position="333"/>
        <end position="345"/>
    </location>
</feature>
<feature type="region of interest" description="Disordered" evidence="1">
    <location>
        <begin position="313"/>
        <end position="405"/>
    </location>
</feature>
<dbReference type="InterPro" id="IPR036533">
    <property type="entry name" value="BAG_dom_sf"/>
</dbReference>
<dbReference type="InterPro" id="IPR029071">
    <property type="entry name" value="Ubiquitin-like_domsf"/>
</dbReference>
<proteinExistence type="predicted"/>
<gene>
    <name evidence="3" type="ORF">Sste5346_010330</name>
</gene>
<keyword evidence="4" id="KW-1185">Reference proteome</keyword>
<dbReference type="SUPFAM" id="SSF54236">
    <property type="entry name" value="Ubiquitin-like"/>
    <property type="match status" value="1"/>
</dbReference>
<feature type="compositionally biased region" description="Basic and acidic residues" evidence="1">
    <location>
        <begin position="139"/>
        <end position="151"/>
    </location>
</feature>
<feature type="compositionally biased region" description="Basic residues" evidence="1">
    <location>
        <begin position="126"/>
        <end position="138"/>
    </location>
</feature>
<feature type="domain" description="BAG" evidence="2">
    <location>
        <begin position="417"/>
        <end position="482"/>
    </location>
</feature>
<name>A0ABR3YHF0_9PEZI</name>
<evidence type="ECO:0000313" key="3">
    <source>
        <dbReference type="EMBL" id="KAL1887272.1"/>
    </source>
</evidence>
<dbReference type="SUPFAM" id="SSF63491">
    <property type="entry name" value="BAG domain"/>
    <property type="match status" value="1"/>
</dbReference>
<feature type="region of interest" description="Disordered" evidence="1">
    <location>
        <begin position="109"/>
        <end position="174"/>
    </location>
</feature>
<sequence>MHTLQASLTRCVYRVLLKGPKPPAKVASGSAAAASLGAPFASLANITSALLPKLPPGLQTYLDSSVDSVATALANSSTYIQSTTGIPPTALYSTVVGAVILGAAARTVSARKTPSSRTGTAAKAPKLSRNKKRKAAKKAKTEGKTDKDGMRRYGWSTGQQLSPFTSTLSQEGVPDVTDDDYEYITSDDLHNRGQAAPFEYGVTGSRSGGSYFRPPDDDNLNDIPQEDVLLLRHGNEVKEEFFPAFSIGDGKLYTEDVRDRVQLLYDLSDAQTKRVKLYYKGKLLKDDDHPVCQSNVKNNSELMVVLPGEELVAKPKSPIKKSNKQTRPDRSPKQQASGPSSSTGNLEVPPRGRPDQKAGGSSSRAHSAASGVSGTSGASKTSNISNIPPPQTSQGTAMDQLHSIDSHFEAKLLPLCEEFIKNPPSDPKKRHDEHAKISETVFQHVLLKLDAVSTNGEDATRARRKALVNKVQDVLKDVDNAKGKTS</sequence>
<evidence type="ECO:0000259" key="2">
    <source>
        <dbReference type="PROSITE" id="PS51035"/>
    </source>
</evidence>
<dbReference type="EMBL" id="JAWCUI010000132">
    <property type="protein sequence ID" value="KAL1887272.1"/>
    <property type="molecule type" value="Genomic_DNA"/>
</dbReference>
<dbReference type="Gene3D" id="1.20.58.120">
    <property type="entry name" value="BAG domain"/>
    <property type="match status" value="1"/>
</dbReference>
<evidence type="ECO:0000313" key="4">
    <source>
        <dbReference type="Proteomes" id="UP001583186"/>
    </source>
</evidence>
<dbReference type="Gene3D" id="3.10.20.90">
    <property type="entry name" value="Phosphatidylinositol 3-kinase Catalytic Subunit, Chain A, domain 1"/>
    <property type="match status" value="1"/>
</dbReference>
<evidence type="ECO:0000256" key="1">
    <source>
        <dbReference type="SAM" id="MobiDB-lite"/>
    </source>
</evidence>
<dbReference type="Pfam" id="PF02179">
    <property type="entry name" value="BAG"/>
    <property type="match status" value="1"/>
</dbReference>
<feature type="compositionally biased region" description="Polar residues" evidence="1">
    <location>
        <begin position="110"/>
        <end position="119"/>
    </location>
</feature>
<dbReference type="PROSITE" id="PS51035">
    <property type="entry name" value="BAG"/>
    <property type="match status" value="1"/>
</dbReference>
<protein>
    <recommendedName>
        <fullName evidence="2">BAG domain-containing protein</fullName>
    </recommendedName>
</protein>
<feature type="compositionally biased region" description="Polar residues" evidence="1">
    <location>
        <begin position="156"/>
        <end position="170"/>
    </location>
</feature>
<reference evidence="3 4" key="1">
    <citation type="journal article" date="2024" name="IMA Fungus">
        <title>IMA Genome - F19 : A genome assembly and annotation guide to empower mycologists, including annotated draft genome sequences of Ceratocystis pirilliformis, Diaporthe australafricana, Fusarium ophioides, Paecilomyces lecythidis, and Sporothrix stenoceras.</title>
        <authorList>
            <person name="Aylward J."/>
            <person name="Wilson A.M."/>
            <person name="Visagie C.M."/>
            <person name="Spraker J."/>
            <person name="Barnes I."/>
            <person name="Buitendag C."/>
            <person name="Ceriani C."/>
            <person name="Del Mar Angel L."/>
            <person name="du Plessis D."/>
            <person name="Fuchs T."/>
            <person name="Gasser K."/>
            <person name="Kramer D."/>
            <person name="Li W."/>
            <person name="Munsamy K."/>
            <person name="Piso A."/>
            <person name="Price J.L."/>
            <person name="Sonnekus B."/>
            <person name="Thomas C."/>
            <person name="van der Nest A."/>
            <person name="van Dijk A."/>
            <person name="van Heerden A."/>
            <person name="van Vuuren N."/>
            <person name="Yilmaz N."/>
            <person name="Duong T.A."/>
            <person name="van der Merwe N.A."/>
            <person name="Wingfield M.J."/>
            <person name="Wingfield B.D."/>
        </authorList>
    </citation>
    <scope>NUCLEOTIDE SEQUENCE [LARGE SCALE GENOMIC DNA]</scope>
    <source>
        <strain evidence="3 4">CMW 5346</strain>
    </source>
</reference>
<feature type="compositionally biased region" description="Low complexity" evidence="1">
    <location>
        <begin position="358"/>
        <end position="382"/>
    </location>
</feature>
<dbReference type="InterPro" id="IPR003103">
    <property type="entry name" value="BAG_domain"/>
</dbReference>